<feature type="domain" description="Thiamine pyrophosphate enzyme TPP-binding" evidence="6">
    <location>
        <begin position="425"/>
        <end position="599"/>
    </location>
</feature>
<evidence type="ECO:0000256" key="1">
    <source>
        <dbReference type="ARBA" id="ARBA00007812"/>
    </source>
</evidence>
<sequence length="652" mass="69478">MSTRTMSVSQAVVEFLGRQYTVDRVGGDTYRERLIPGMFGIFGHGNVAGVGQALKQYQVADPALMPYYQGRNEQAQSHQAVGYARHTRRRQTFAVSTSIGPGSSNLLTGAALATANRLPVLLLPSDTFATRAADPVLQQLEHPHGYDITVNDAFRPLSKYFDRVNRPEQLFSALSHGLRVLTDPAETGAVTISLPQDVQAESMEVPEEFLAEREWRIRRPAPEPEDIAEAARRIRAAKRPLIVAGGGVLYAFATDALRTLAESTGIPVGWTQAGVGSLAWDHPQALGAIGSTGTTAANALAAEADLIIGIGTRYEDFTTASRTAFQNPDVEFVNINVAPIDAYKHGTSLPVVADARKALEALNEALGGTRVSVELGESVAAEKARWDATVDEAFAQRHSPLVSQNAIIGATNRAMDASDVVICAAGSLPGDLHKMWRVSDPFGYHVEYAFSCMGYEIAGGLGVKRAAVAEADGGDGRDVVVMVGDGSYLMMHTELVTAVAEGLKLIVVLIQNHGYASIGALSESLGSQRFGTKYRTLDAERHTFDDGATLPVDLATNAESLGATVYRVEPGEDAIADLEGAIARAKAAPEGSGPIVIHVESDPLIDAPSSESWWDVPVSSVSDLDSTQQAYQTYTDHKSRQRPLLGGGAGEA</sequence>
<evidence type="ECO:0000313" key="8">
    <source>
        <dbReference type="EMBL" id="GHD10412.1"/>
    </source>
</evidence>
<proteinExistence type="inferred from homology"/>
<dbReference type="Proteomes" id="UP000642819">
    <property type="component" value="Unassembled WGS sequence"/>
</dbReference>
<reference evidence="9" key="1">
    <citation type="journal article" date="2019" name="Int. J. Syst. Evol. Microbiol.">
        <title>The Global Catalogue of Microorganisms (GCM) 10K type strain sequencing project: providing services to taxonomists for standard genome sequencing and annotation.</title>
        <authorList>
            <consortium name="The Broad Institute Genomics Platform"/>
            <consortium name="The Broad Institute Genome Sequencing Center for Infectious Disease"/>
            <person name="Wu L."/>
            <person name="Ma J."/>
        </authorList>
    </citation>
    <scope>NUCLEOTIDE SEQUENCE [LARGE SCALE GENOMIC DNA]</scope>
    <source>
        <strain evidence="9">KCTC 19466</strain>
    </source>
</reference>
<dbReference type="SUPFAM" id="SSF52467">
    <property type="entry name" value="DHS-like NAD/FAD-binding domain"/>
    <property type="match status" value="1"/>
</dbReference>
<dbReference type="InterPro" id="IPR012001">
    <property type="entry name" value="Thiamin_PyroP_enz_TPP-bd_dom"/>
</dbReference>
<dbReference type="CDD" id="cd07035">
    <property type="entry name" value="TPP_PYR_POX_like"/>
    <property type="match status" value="1"/>
</dbReference>
<dbReference type="InterPro" id="IPR012000">
    <property type="entry name" value="Thiamin_PyroP_enz_cen_dom"/>
</dbReference>
<dbReference type="Gene3D" id="3.40.50.970">
    <property type="match status" value="2"/>
</dbReference>
<evidence type="ECO:0000256" key="4">
    <source>
        <dbReference type="SAM" id="MobiDB-lite"/>
    </source>
</evidence>
<dbReference type="SUPFAM" id="SSF52518">
    <property type="entry name" value="Thiamin diphosphate-binding fold (THDP-binding)"/>
    <property type="match status" value="2"/>
</dbReference>
<evidence type="ECO:0000259" key="5">
    <source>
        <dbReference type="Pfam" id="PF00205"/>
    </source>
</evidence>
<dbReference type="InterPro" id="IPR029035">
    <property type="entry name" value="DHS-like_NAD/FAD-binding_dom"/>
</dbReference>
<protein>
    <submittedName>
        <fullName evidence="8">3D-(3,5/4)-trihydroxycyclohexane-1,2-dione acylhydrolase (Decyclizing)</fullName>
    </submittedName>
</protein>
<dbReference type="InterPro" id="IPR045229">
    <property type="entry name" value="TPP_enz"/>
</dbReference>
<feature type="domain" description="Thiamine pyrophosphate enzyme central" evidence="5">
    <location>
        <begin position="227"/>
        <end position="362"/>
    </location>
</feature>
<name>A0ABQ3GJB4_9MICC</name>
<dbReference type="PANTHER" id="PTHR18968">
    <property type="entry name" value="THIAMINE PYROPHOSPHATE ENZYMES"/>
    <property type="match status" value="1"/>
</dbReference>
<keyword evidence="2 3" id="KW-0786">Thiamine pyrophosphate</keyword>
<accession>A0ABQ3GJB4</accession>
<dbReference type="PANTHER" id="PTHR18968:SF9">
    <property type="entry name" value="3D-(3,5_4)-TRIHYDROXYCYCLOHEXANE-1,2-DIONE HYDROLASE"/>
    <property type="match status" value="1"/>
</dbReference>
<evidence type="ECO:0000256" key="2">
    <source>
        <dbReference type="ARBA" id="ARBA00023052"/>
    </source>
</evidence>
<dbReference type="EMBL" id="BMXK01000010">
    <property type="protein sequence ID" value="GHD10412.1"/>
    <property type="molecule type" value="Genomic_DNA"/>
</dbReference>
<dbReference type="Gene3D" id="3.40.50.1220">
    <property type="entry name" value="TPP-binding domain"/>
    <property type="match status" value="1"/>
</dbReference>
<evidence type="ECO:0000259" key="7">
    <source>
        <dbReference type="Pfam" id="PF02776"/>
    </source>
</evidence>
<dbReference type="Pfam" id="PF02775">
    <property type="entry name" value="TPP_enzyme_C"/>
    <property type="match status" value="1"/>
</dbReference>
<evidence type="ECO:0000313" key="9">
    <source>
        <dbReference type="Proteomes" id="UP000642819"/>
    </source>
</evidence>
<dbReference type="InterPro" id="IPR029061">
    <property type="entry name" value="THDP-binding"/>
</dbReference>
<gene>
    <name evidence="8" type="ORF">GCM10008096_23940</name>
</gene>
<dbReference type="InterPro" id="IPR030817">
    <property type="entry name" value="Myo_inos_IolD"/>
</dbReference>
<organism evidence="8 9">
    <name type="scientific">Zhihengliuella salsuginis</name>
    <dbReference type="NCBI Taxonomy" id="578222"/>
    <lineage>
        <taxon>Bacteria</taxon>
        <taxon>Bacillati</taxon>
        <taxon>Actinomycetota</taxon>
        <taxon>Actinomycetes</taxon>
        <taxon>Micrococcales</taxon>
        <taxon>Micrococcaceae</taxon>
        <taxon>Zhihengliuella</taxon>
    </lineage>
</organism>
<feature type="domain" description="Thiamine pyrophosphate enzyme N-terminal TPP-binding" evidence="7">
    <location>
        <begin position="64"/>
        <end position="137"/>
    </location>
</feature>
<comment type="similarity">
    <text evidence="1 3">Belongs to the TPP enzyme family.</text>
</comment>
<comment type="caution">
    <text evidence="8">The sequence shown here is derived from an EMBL/GenBank/DDBJ whole genome shotgun (WGS) entry which is preliminary data.</text>
</comment>
<evidence type="ECO:0000259" key="6">
    <source>
        <dbReference type="Pfam" id="PF02775"/>
    </source>
</evidence>
<feature type="region of interest" description="Disordered" evidence="4">
    <location>
        <begin position="625"/>
        <end position="652"/>
    </location>
</feature>
<dbReference type="Pfam" id="PF02776">
    <property type="entry name" value="TPP_enzyme_N"/>
    <property type="match status" value="1"/>
</dbReference>
<keyword evidence="9" id="KW-1185">Reference proteome</keyword>
<dbReference type="InterPro" id="IPR011766">
    <property type="entry name" value="TPP_enzyme_TPP-bd"/>
</dbReference>
<dbReference type="NCBIfam" id="TIGR04377">
    <property type="entry name" value="myo_inos_iolD"/>
    <property type="match status" value="1"/>
</dbReference>
<dbReference type="Pfam" id="PF00205">
    <property type="entry name" value="TPP_enzyme_M"/>
    <property type="match status" value="1"/>
</dbReference>
<evidence type="ECO:0000256" key="3">
    <source>
        <dbReference type="RuleBase" id="RU362132"/>
    </source>
</evidence>